<organism evidence="2 3">
    <name type="scientific">Paraburkholderia bryophila</name>
    <dbReference type="NCBI Taxonomy" id="420952"/>
    <lineage>
        <taxon>Bacteria</taxon>
        <taxon>Pseudomonadati</taxon>
        <taxon>Pseudomonadota</taxon>
        <taxon>Betaproteobacteria</taxon>
        <taxon>Burkholderiales</taxon>
        <taxon>Burkholderiaceae</taxon>
        <taxon>Paraburkholderia</taxon>
    </lineage>
</organism>
<gene>
    <name evidence="2" type="ORF">GGD40_001734</name>
</gene>
<feature type="compositionally biased region" description="Basic residues" evidence="1">
    <location>
        <begin position="83"/>
        <end position="99"/>
    </location>
</feature>
<evidence type="ECO:0000313" key="3">
    <source>
        <dbReference type="Proteomes" id="UP000540929"/>
    </source>
</evidence>
<sequence length="141" mass="15769">MTRSEAEQGDLNLPKAIKRDSIKNTLIFPNSTSALDLNGGMKFATAFDDERQIFPHMPALPKKNRHNGNKVTPASGKNAHSSRQIRLHQLKKRQHHRPRQGISATSPAQLLSEPLKRLPPARIPCTVPKQNKPMHSHTRGP</sequence>
<dbReference type="Proteomes" id="UP000540929">
    <property type="component" value="Unassembled WGS sequence"/>
</dbReference>
<evidence type="ECO:0000256" key="1">
    <source>
        <dbReference type="SAM" id="MobiDB-lite"/>
    </source>
</evidence>
<feature type="compositionally biased region" description="Basic residues" evidence="1">
    <location>
        <begin position="132"/>
        <end position="141"/>
    </location>
</feature>
<proteinExistence type="predicted"/>
<accession>A0A7Y9WJV1</accession>
<reference evidence="2 3" key="1">
    <citation type="submission" date="2020-07" db="EMBL/GenBank/DDBJ databases">
        <title>Exploring microbial biodiversity for novel pathways involved in the catabolism of aromatic compounds derived from lignin.</title>
        <authorList>
            <person name="Elkins J."/>
        </authorList>
    </citation>
    <scope>NUCLEOTIDE SEQUENCE [LARGE SCALE GENOMIC DNA]</scope>
    <source>
        <strain evidence="2 3">H2C3C</strain>
    </source>
</reference>
<name>A0A7Y9WJV1_9BURK</name>
<comment type="caution">
    <text evidence="2">The sequence shown here is derived from an EMBL/GenBank/DDBJ whole genome shotgun (WGS) entry which is preliminary data.</text>
</comment>
<feature type="region of interest" description="Disordered" evidence="1">
    <location>
        <begin position="58"/>
        <end position="141"/>
    </location>
</feature>
<dbReference type="AlphaFoldDB" id="A0A7Y9WJV1"/>
<evidence type="ECO:0000313" key="2">
    <source>
        <dbReference type="EMBL" id="NYH22255.1"/>
    </source>
</evidence>
<protein>
    <submittedName>
        <fullName evidence="2">Uncharacterized protein</fullName>
    </submittedName>
</protein>
<keyword evidence="3" id="KW-1185">Reference proteome</keyword>
<dbReference type="EMBL" id="JACCAS010000001">
    <property type="protein sequence ID" value="NYH22255.1"/>
    <property type="molecule type" value="Genomic_DNA"/>
</dbReference>